<feature type="repeat" description="PPR" evidence="4">
    <location>
        <begin position="288"/>
        <end position="322"/>
    </location>
</feature>
<sequence length="498" mass="53762">MTIRWRNEKRVRLHHRLHPSTKHYPNRHRMPPPRPHLSLTRGLSSCGDGDLATLLSVLRSPPASSTSLQRALSSVFPSPSNSFPLRKLPYLLPLLPSPLLSLQFLLWRLPPSSPLPSSYALSSLAASLPDLPSSVSLLLSSSPQPLPLRHYALLLSISAHAGLFPASLAVLRHMRSFSLAPDAACFLSALRSASSPSDVCAILGIMSVSGVSPSVPLVVTSVHKLATAGDFVGARRLIEKMPEFGCMTNVTVYTALLDGMCSFGDVDAALGLVEEMEGGSLGTGSAPTVVSYTCLVKGLCGNRRMVEALGVLDRMIGRGVMPNQVFVRTLVSGFCSEARVVDAYAVVERVVSDGSMSSEQCYNVLLVCLWKVGMEGEAEGLVQRMIKKGVQLSPLAGSVMVREICNRNRLLDACYWIGVMEENGVLCDTDVYTGLLLRLCVEGHVGEAVVLARKVAERGILIEASCADRLMELLEQYGDEELASRISGLRRCSEVLSH</sequence>
<dbReference type="InterPro" id="IPR011990">
    <property type="entry name" value="TPR-like_helical_dom_sf"/>
</dbReference>
<evidence type="ECO:0000256" key="3">
    <source>
        <dbReference type="ARBA" id="ARBA00022946"/>
    </source>
</evidence>
<protein>
    <recommendedName>
        <fullName evidence="7">Pentacotripeptide-repeat region of PRORP domain-containing protein</fullName>
    </recommendedName>
</protein>
<dbReference type="PROSITE" id="PS51375">
    <property type="entry name" value="PPR"/>
    <property type="match status" value="3"/>
</dbReference>
<comment type="similarity">
    <text evidence="1">Belongs to the PPR family. P subfamily.</text>
</comment>
<evidence type="ECO:0000256" key="1">
    <source>
        <dbReference type="ARBA" id="ARBA00007626"/>
    </source>
</evidence>
<dbReference type="EMBL" id="SPHZ02000002">
    <property type="protein sequence ID" value="KAF0930020.1"/>
    <property type="molecule type" value="Genomic_DNA"/>
</dbReference>
<evidence type="ECO:0000313" key="5">
    <source>
        <dbReference type="EMBL" id="KAF0930021.1"/>
    </source>
</evidence>
<evidence type="ECO:0000256" key="4">
    <source>
        <dbReference type="PROSITE-ProRule" id="PRU00708"/>
    </source>
</evidence>
<keyword evidence="2" id="KW-0677">Repeat</keyword>
<proteinExistence type="inferred from homology"/>
<dbReference type="InterPro" id="IPR002885">
    <property type="entry name" value="PPR_rpt"/>
</dbReference>
<dbReference type="Proteomes" id="UP000479710">
    <property type="component" value="Unassembled WGS sequence"/>
</dbReference>
<dbReference type="Pfam" id="PF13041">
    <property type="entry name" value="PPR_2"/>
    <property type="match status" value="1"/>
</dbReference>
<dbReference type="NCBIfam" id="TIGR00756">
    <property type="entry name" value="PPR"/>
    <property type="match status" value="2"/>
</dbReference>
<dbReference type="AlphaFoldDB" id="A0A6G1EZI2"/>
<evidence type="ECO:0000313" key="6">
    <source>
        <dbReference type="Proteomes" id="UP000479710"/>
    </source>
</evidence>
<evidence type="ECO:0000256" key="2">
    <source>
        <dbReference type="ARBA" id="ARBA00022737"/>
    </source>
</evidence>
<dbReference type="Pfam" id="PF01535">
    <property type="entry name" value="PPR"/>
    <property type="match status" value="1"/>
</dbReference>
<dbReference type="EMBL" id="SPHZ02000002">
    <property type="protein sequence ID" value="KAF0930021.1"/>
    <property type="molecule type" value="Genomic_DNA"/>
</dbReference>
<reference evidence="5 6" key="1">
    <citation type="submission" date="2019-11" db="EMBL/GenBank/DDBJ databases">
        <title>Whole genome sequence of Oryza granulata.</title>
        <authorList>
            <person name="Li W."/>
        </authorList>
    </citation>
    <scope>NUCLEOTIDE SEQUENCE [LARGE SCALE GENOMIC DNA]</scope>
    <source>
        <strain evidence="6">cv. Menghai</strain>
        <tissue evidence="5">Leaf</tissue>
    </source>
</reference>
<evidence type="ECO:0008006" key="7">
    <source>
        <dbReference type="Google" id="ProtNLM"/>
    </source>
</evidence>
<dbReference type="PANTHER" id="PTHR47941">
    <property type="entry name" value="PENTATRICOPEPTIDE REPEAT-CONTAINING PROTEIN 3, MITOCHONDRIAL"/>
    <property type="match status" value="1"/>
</dbReference>
<feature type="repeat" description="PPR" evidence="4">
    <location>
        <begin position="358"/>
        <end position="392"/>
    </location>
</feature>
<keyword evidence="6" id="KW-1185">Reference proteome</keyword>
<gene>
    <name evidence="5" type="ORF">E2562_027199</name>
</gene>
<keyword evidence="3" id="KW-0809">Transit peptide</keyword>
<dbReference type="Gene3D" id="1.25.40.10">
    <property type="entry name" value="Tetratricopeptide repeat domain"/>
    <property type="match status" value="3"/>
</dbReference>
<feature type="repeat" description="PPR" evidence="4">
    <location>
        <begin position="249"/>
        <end position="283"/>
    </location>
</feature>
<organism evidence="5 6">
    <name type="scientific">Oryza meyeriana var. granulata</name>
    <dbReference type="NCBI Taxonomy" id="110450"/>
    <lineage>
        <taxon>Eukaryota</taxon>
        <taxon>Viridiplantae</taxon>
        <taxon>Streptophyta</taxon>
        <taxon>Embryophyta</taxon>
        <taxon>Tracheophyta</taxon>
        <taxon>Spermatophyta</taxon>
        <taxon>Magnoliopsida</taxon>
        <taxon>Liliopsida</taxon>
        <taxon>Poales</taxon>
        <taxon>Poaceae</taxon>
        <taxon>BOP clade</taxon>
        <taxon>Oryzoideae</taxon>
        <taxon>Oryzeae</taxon>
        <taxon>Oryzinae</taxon>
        <taxon>Oryza</taxon>
        <taxon>Oryza meyeriana</taxon>
    </lineage>
</organism>
<name>A0A6G1EZI2_9ORYZ</name>
<comment type="caution">
    <text evidence="5">The sequence shown here is derived from an EMBL/GenBank/DDBJ whole genome shotgun (WGS) entry which is preliminary data.</text>
</comment>
<dbReference type="Pfam" id="PF12854">
    <property type="entry name" value="PPR_1"/>
    <property type="match status" value="1"/>
</dbReference>
<dbReference type="OrthoDB" id="185373at2759"/>
<accession>A0A6G1EZI2</accession>